<dbReference type="InterPro" id="IPR005135">
    <property type="entry name" value="Endo/exonuclease/phosphatase"/>
</dbReference>
<dbReference type="PANTHER" id="PTHR14859">
    <property type="entry name" value="CALCOFLUOR WHITE HYPERSENSITIVE PROTEIN PRECURSOR"/>
    <property type="match status" value="1"/>
</dbReference>
<evidence type="ECO:0000313" key="3">
    <source>
        <dbReference type="EMBL" id="RXF73204.1"/>
    </source>
</evidence>
<dbReference type="GO" id="GO:0006506">
    <property type="term" value="P:GPI anchor biosynthetic process"/>
    <property type="evidence" value="ECO:0007669"/>
    <property type="project" value="TreeGrafter"/>
</dbReference>
<dbReference type="GO" id="GO:0016020">
    <property type="term" value="C:membrane"/>
    <property type="evidence" value="ECO:0007669"/>
    <property type="project" value="GOC"/>
</dbReference>
<accession>A0A4Q0MIA5</accession>
<organism evidence="3 4">
    <name type="scientific">Hansschlegelia zhihuaiae</name>
    <dbReference type="NCBI Taxonomy" id="405005"/>
    <lineage>
        <taxon>Bacteria</taxon>
        <taxon>Pseudomonadati</taxon>
        <taxon>Pseudomonadota</taxon>
        <taxon>Alphaproteobacteria</taxon>
        <taxon>Hyphomicrobiales</taxon>
        <taxon>Methylopilaceae</taxon>
        <taxon>Hansschlegelia</taxon>
    </lineage>
</organism>
<evidence type="ECO:0000259" key="2">
    <source>
        <dbReference type="Pfam" id="PF03372"/>
    </source>
</evidence>
<keyword evidence="4" id="KW-1185">Reference proteome</keyword>
<dbReference type="AlphaFoldDB" id="A0A4Q0MIA5"/>
<dbReference type="PANTHER" id="PTHR14859:SF1">
    <property type="entry name" value="PGAP2-INTERACTING PROTEIN"/>
    <property type="match status" value="1"/>
</dbReference>
<dbReference type="EMBL" id="RYFI01000010">
    <property type="protein sequence ID" value="RXF73204.1"/>
    <property type="molecule type" value="Genomic_DNA"/>
</dbReference>
<comment type="caution">
    <text evidence="3">The sequence shown here is derived from an EMBL/GenBank/DDBJ whole genome shotgun (WGS) entry which is preliminary data.</text>
</comment>
<dbReference type="InterPro" id="IPR051916">
    <property type="entry name" value="GPI-anchor_lipid_remodeler"/>
</dbReference>
<feature type="domain" description="Endonuclease/exonuclease/phosphatase" evidence="2">
    <location>
        <begin position="4"/>
        <end position="220"/>
    </location>
</feature>
<evidence type="ECO:0000313" key="4">
    <source>
        <dbReference type="Proteomes" id="UP000289708"/>
    </source>
</evidence>
<name>A0A4Q0MIA5_9HYPH</name>
<dbReference type="GO" id="GO:0003824">
    <property type="term" value="F:catalytic activity"/>
    <property type="evidence" value="ECO:0007669"/>
    <property type="project" value="InterPro"/>
</dbReference>
<dbReference type="InterPro" id="IPR036691">
    <property type="entry name" value="Endo/exonu/phosph_ase_sf"/>
</dbReference>
<feature type="compositionally biased region" description="Basic and acidic residues" evidence="1">
    <location>
        <begin position="240"/>
        <end position="251"/>
    </location>
</feature>
<protein>
    <submittedName>
        <fullName evidence="3">EEP domain-containing protein</fullName>
    </submittedName>
</protein>
<dbReference type="RefSeq" id="WP_128777735.1">
    <property type="nucleotide sequence ID" value="NZ_RYFI01000010.1"/>
</dbReference>
<proteinExistence type="predicted"/>
<dbReference type="Gene3D" id="3.60.10.10">
    <property type="entry name" value="Endonuclease/exonuclease/phosphatase"/>
    <property type="match status" value="1"/>
</dbReference>
<dbReference type="Proteomes" id="UP000289708">
    <property type="component" value="Unassembled WGS sequence"/>
</dbReference>
<feature type="region of interest" description="Disordered" evidence="1">
    <location>
        <begin position="230"/>
        <end position="251"/>
    </location>
</feature>
<sequence>MKVATYNIHKCRGTDGRSRPDRIIGVLREIGAEVVALQEVDRRFGSRIGLLDLKALQEETGLRLLAQSDAPDGHGWHGNALLVAREPVSYRRARIRLPGVEPRGAIIVDLDFGDGPFRIIAAHFGLLRRSRLSQAGALVTAFGWLPPMPTLLLGDLNEWRRRRRSSLNVFEPLFGEAHPLPSFPSRRPIFPLDRILGWPHGLVRDLAVHNTPLARKASDHLPLTARADLHGQGVASRHSSARESGDAIEHP</sequence>
<reference evidence="3 4" key="1">
    <citation type="submission" date="2018-12" db="EMBL/GenBank/DDBJ databases">
        <title>bacterium Hansschlegelia zhihuaiae S113.</title>
        <authorList>
            <person name="He J."/>
        </authorList>
    </citation>
    <scope>NUCLEOTIDE SEQUENCE [LARGE SCALE GENOMIC DNA]</scope>
    <source>
        <strain evidence="3 4">S 113</strain>
    </source>
</reference>
<dbReference type="Pfam" id="PF03372">
    <property type="entry name" value="Exo_endo_phos"/>
    <property type="match status" value="1"/>
</dbReference>
<evidence type="ECO:0000256" key="1">
    <source>
        <dbReference type="SAM" id="MobiDB-lite"/>
    </source>
</evidence>
<dbReference type="OrthoDB" id="9813425at2"/>
<gene>
    <name evidence="3" type="ORF">EK403_12035</name>
</gene>
<dbReference type="SUPFAM" id="SSF56219">
    <property type="entry name" value="DNase I-like"/>
    <property type="match status" value="1"/>
</dbReference>